<feature type="transmembrane region" description="Helical" evidence="1">
    <location>
        <begin position="111"/>
        <end position="132"/>
    </location>
</feature>
<feature type="transmembrane region" description="Helical" evidence="1">
    <location>
        <begin position="177"/>
        <end position="196"/>
    </location>
</feature>
<keyword evidence="1" id="KW-0812">Transmembrane</keyword>
<feature type="transmembrane region" description="Helical" evidence="1">
    <location>
        <begin position="139"/>
        <end position="157"/>
    </location>
</feature>
<organism evidence="2 3">
    <name type="scientific">Mycobacterium cookii</name>
    <dbReference type="NCBI Taxonomy" id="1775"/>
    <lineage>
        <taxon>Bacteria</taxon>
        <taxon>Bacillati</taxon>
        <taxon>Actinomycetota</taxon>
        <taxon>Actinomycetes</taxon>
        <taxon>Mycobacteriales</taxon>
        <taxon>Mycobacteriaceae</taxon>
        <taxon>Mycobacterium</taxon>
    </lineage>
</organism>
<dbReference type="Proteomes" id="UP000465866">
    <property type="component" value="Chromosome"/>
</dbReference>
<feature type="transmembrane region" description="Helical" evidence="1">
    <location>
        <begin position="79"/>
        <end position="99"/>
    </location>
</feature>
<dbReference type="AlphaFoldDB" id="A0A7I7KVV9"/>
<name>A0A7I7KVV9_9MYCO</name>
<reference evidence="2 3" key="1">
    <citation type="journal article" date="2019" name="Emerg. Microbes Infect.">
        <title>Comprehensive subspecies identification of 175 nontuberculous mycobacteria species based on 7547 genomic profiles.</title>
        <authorList>
            <person name="Matsumoto Y."/>
            <person name="Kinjo T."/>
            <person name="Motooka D."/>
            <person name="Nabeya D."/>
            <person name="Jung N."/>
            <person name="Uechi K."/>
            <person name="Horii T."/>
            <person name="Iida T."/>
            <person name="Fujita J."/>
            <person name="Nakamura S."/>
        </authorList>
    </citation>
    <scope>NUCLEOTIDE SEQUENCE [LARGE SCALE GENOMIC DNA]</scope>
    <source>
        <strain evidence="2 3">JCM 12404</strain>
    </source>
</reference>
<feature type="transmembrane region" description="Helical" evidence="1">
    <location>
        <begin position="7"/>
        <end position="29"/>
    </location>
</feature>
<dbReference type="KEGG" id="mcoo:MCOO_22200"/>
<dbReference type="RefSeq" id="WP_264072994.1">
    <property type="nucleotide sequence ID" value="NZ_JACKUP010000040.1"/>
</dbReference>
<dbReference type="EMBL" id="AP022569">
    <property type="protein sequence ID" value="BBX46205.1"/>
    <property type="molecule type" value="Genomic_DNA"/>
</dbReference>
<accession>A0A7I7KVV9</accession>
<keyword evidence="1" id="KW-0472">Membrane</keyword>
<evidence type="ECO:0000313" key="3">
    <source>
        <dbReference type="Proteomes" id="UP000465866"/>
    </source>
</evidence>
<evidence type="ECO:0000313" key="2">
    <source>
        <dbReference type="EMBL" id="BBX46205.1"/>
    </source>
</evidence>
<feature type="transmembrane region" description="Helical" evidence="1">
    <location>
        <begin position="49"/>
        <end position="72"/>
    </location>
</feature>
<keyword evidence="1" id="KW-1133">Transmembrane helix</keyword>
<sequence>MARRHDPAWALMIGAFGGGLALATAVLAVCGTGSDGIAIGVRLTARWSFLFFWLSYTGGAMAVLFGPAFAGLARQARALGLAFAAALQVHIGLVIWLGVVRGQIPLQGAVLYFFLVGLLFTYLLVLLSFGIGTRNLGRLWRPVLLLATTYILIAFGRDFVPGAFDRKSLDWLYAAEYVPFALLSLVAIPLRLAAFFRKRLRVPAAAS</sequence>
<gene>
    <name evidence="2" type="ORF">MCOO_22200</name>
</gene>
<proteinExistence type="predicted"/>
<protein>
    <submittedName>
        <fullName evidence="2">Uncharacterized protein</fullName>
    </submittedName>
</protein>
<evidence type="ECO:0000256" key="1">
    <source>
        <dbReference type="SAM" id="Phobius"/>
    </source>
</evidence>
<keyword evidence="3" id="KW-1185">Reference proteome</keyword>